<comment type="caution">
    <text evidence="2">The sequence shown here is derived from an EMBL/GenBank/DDBJ whole genome shotgun (WGS) entry which is preliminary data.</text>
</comment>
<evidence type="ECO:0000313" key="2">
    <source>
        <dbReference type="EMBL" id="GIJ62492.1"/>
    </source>
</evidence>
<dbReference type="AlphaFoldDB" id="A0A8J3ZED2"/>
<gene>
    <name evidence="2" type="ORF">Vau01_100080</name>
</gene>
<sequence length="159" mass="17656">MALGNLFGRRKGKKATDSGEPHSTPAAAQVGTISPETTELGLTLLLGDSQSGRRCSPEYVTDLRRRVAGPAMSELDQLLDPAWFRELVRLSPEEQEGQIRDPAWRLGFPKITLSLEGPTMSVQLVVVKLPGWELQAIATQVYNVFHKHWNLQIDRDQPA</sequence>
<evidence type="ECO:0000313" key="3">
    <source>
        <dbReference type="Proteomes" id="UP000612585"/>
    </source>
</evidence>
<dbReference type="EMBL" id="BOPG01000078">
    <property type="protein sequence ID" value="GIJ62492.1"/>
    <property type="molecule type" value="Genomic_DNA"/>
</dbReference>
<feature type="region of interest" description="Disordered" evidence="1">
    <location>
        <begin position="1"/>
        <end position="33"/>
    </location>
</feature>
<proteinExistence type="predicted"/>
<keyword evidence="3" id="KW-1185">Reference proteome</keyword>
<evidence type="ECO:0000256" key="1">
    <source>
        <dbReference type="SAM" id="MobiDB-lite"/>
    </source>
</evidence>
<protein>
    <submittedName>
        <fullName evidence="2">Uncharacterized protein</fullName>
    </submittedName>
</protein>
<dbReference type="Proteomes" id="UP000612585">
    <property type="component" value="Unassembled WGS sequence"/>
</dbReference>
<dbReference type="RefSeq" id="WP_204008167.1">
    <property type="nucleotide sequence ID" value="NZ_BOPG01000078.1"/>
</dbReference>
<name>A0A8J3ZED2_9ACTN</name>
<accession>A0A8J3ZED2</accession>
<reference evidence="2" key="1">
    <citation type="submission" date="2021-01" db="EMBL/GenBank/DDBJ databases">
        <title>Whole genome shotgun sequence of Virgisporangium aurantiacum NBRC 16421.</title>
        <authorList>
            <person name="Komaki H."/>
            <person name="Tamura T."/>
        </authorList>
    </citation>
    <scope>NUCLEOTIDE SEQUENCE</scope>
    <source>
        <strain evidence="2">NBRC 16421</strain>
    </source>
</reference>
<organism evidence="2 3">
    <name type="scientific">Virgisporangium aurantiacum</name>
    <dbReference type="NCBI Taxonomy" id="175570"/>
    <lineage>
        <taxon>Bacteria</taxon>
        <taxon>Bacillati</taxon>
        <taxon>Actinomycetota</taxon>
        <taxon>Actinomycetes</taxon>
        <taxon>Micromonosporales</taxon>
        <taxon>Micromonosporaceae</taxon>
        <taxon>Virgisporangium</taxon>
    </lineage>
</organism>